<keyword evidence="2" id="KW-1185">Reference proteome</keyword>
<dbReference type="KEGG" id="lmoi:VV02_03780"/>
<evidence type="ECO:0000313" key="1">
    <source>
        <dbReference type="EMBL" id="AKU15185.1"/>
    </source>
</evidence>
<evidence type="ECO:0000313" key="2">
    <source>
        <dbReference type="Proteomes" id="UP000066480"/>
    </source>
</evidence>
<dbReference type="RefSeq" id="WP_052589933.1">
    <property type="nucleotide sequence ID" value="NZ_CP011112.1"/>
</dbReference>
<accession>A0A0K1JF08</accession>
<dbReference type="AlphaFoldDB" id="A0A0K1JF08"/>
<reference evidence="1 2" key="1">
    <citation type="submission" date="2015-03" db="EMBL/GenBank/DDBJ databases">
        <title>Luteipulveratus halotolerans sp. nov., a novel actinobacterium (Dermacoccaceae) from Sarawak, Malaysia.</title>
        <authorList>
            <person name="Juboi H."/>
            <person name="Basik A."/>
            <person name="Shamsul S.S."/>
            <person name="Arnold P."/>
            <person name="Schmitt E.K."/>
            <person name="Sanglier J.-J."/>
            <person name="Yeo T."/>
        </authorList>
    </citation>
    <scope>NUCLEOTIDE SEQUENCE [LARGE SCALE GENOMIC DNA]</scope>
    <source>
        <strain evidence="1 2">MN07-A0370</strain>
    </source>
</reference>
<dbReference type="EMBL" id="CP011112">
    <property type="protein sequence ID" value="AKU15185.1"/>
    <property type="molecule type" value="Genomic_DNA"/>
</dbReference>
<proteinExistence type="predicted"/>
<dbReference type="SUPFAM" id="SSF48208">
    <property type="entry name" value="Six-hairpin glycosidases"/>
    <property type="match status" value="1"/>
</dbReference>
<name>A0A0K1JF08_9MICO</name>
<dbReference type="PATRIC" id="fig|571913.6.peg.775"/>
<protein>
    <submittedName>
        <fullName evidence="1">Prenyltransferase</fullName>
    </submittedName>
</protein>
<keyword evidence="1" id="KW-0808">Transferase</keyword>
<dbReference type="GO" id="GO:0016740">
    <property type="term" value="F:transferase activity"/>
    <property type="evidence" value="ECO:0007669"/>
    <property type="project" value="UniProtKB-KW"/>
</dbReference>
<organism evidence="1 2">
    <name type="scientific">Luteipulveratus mongoliensis</name>
    <dbReference type="NCBI Taxonomy" id="571913"/>
    <lineage>
        <taxon>Bacteria</taxon>
        <taxon>Bacillati</taxon>
        <taxon>Actinomycetota</taxon>
        <taxon>Actinomycetes</taxon>
        <taxon>Micrococcales</taxon>
        <taxon>Dermacoccaceae</taxon>
        <taxon>Luteipulveratus</taxon>
    </lineage>
</organism>
<dbReference type="InterPro" id="IPR008928">
    <property type="entry name" value="6-hairpin_glycosidase_sf"/>
</dbReference>
<dbReference type="GO" id="GO:0005975">
    <property type="term" value="P:carbohydrate metabolic process"/>
    <property type="evidence" value="ECO:0007669"/>
    <property type="project" value="InterPro"/>
</dbReference>
<dbReference type="Gene3D" id="1.50.10.10">
    <property type="match status" value="1"/>
</dbReference>
<dbReference type="STRING" id="571913.VV02_03780"/>
<dbReference type="Proteomes" id="UP000066480">
    <property type="component" value="Chromosome"/>
</dbReference>
<sequence length="351" mass="38245">MTPPALQLDDVLSAEQLTGTGEFILAHQSEDGAIPWFRGGQLDPWDHIEAAMGLTTLGHHEAALAAYAWSARTQAADGSWPMEQRDGVVTEAASDTNQCAYIATGIWHYHLVTGSTQVLRRYWPTIDRAIAFVLRQQRPGGELAWAVSADRRPDDYGLRTGSASALHSITCALEIASVLGESRPGWERAAGRLRDALVERPECFSDRSRYSMDWYYPVLGGALRGLEAGSALADRWAEFVWPGYGVRCVNDHPWVTAAESSELVMALDAIGETSSAITILSDIQRMRDETTGGYWTGYVVDDSAIWPEEQTTWTAASVVLAVDAVTGTTGGSGIFRDYALIEEREADDAAS</sequence>
<gene>
    <name evidence="1" type="ORF">VV02_03780</name>
</gene>
<dbReference type="InterPro" id="IPR012341">
    <property type="entry name" value="6hp_glycosidase-like_sf"/>
</dbReference>
<dbReference type="OrthoDB" id="5175804at2"/>